<organism evidence="1 2">
    <name type="scientific">Abeliophyllum distichum</name>
    <dbReference type="NCBI Taxonomy" id="126358"/>
    <lineage>
        <taxon>Eukaryota</taxon>
        <taxon>Viridiplantae</taxon>
        <taxon>Streptophyta</taxon>
        <taxon>Embryophyta</taxon>
        <taxon>Tracheophyta</taxon>
        <taxon>Spermatophyta</taxon>
        <taxon>Magnoliopsida</taxon>
        <taxon>eudicotyledons</taxon>
        <taxon>Gunneridae</taxon>
        <taxon>Pentapetalae</taxon>
        <taxon>asterids</taxon>
        <taxon>lamiids</taxon>
        <taxon>Lamiales</taxon>
        <taxon>Oleaceae</taxon>
        <taxon>Forsythieae</taxon>
        <taxon>Abeliophyllum</taxon>
    </lineage>
</organism>
<keyword evidence="2" id="KW-1185">Reference proteome</keyword>
<evidence type="ECO:0000313" key="1">
    <source>
        <dbReference type="EMBL" id="KAL2472336.1"/>
    </source>
</evidence>
<evidence type="ECO:0000313" key="2">
    <source>
        <dbReference type="Proteomes" id="UP001604336"/>
    </source>
</evidence>
<dbReference type="Proteomes" id="UP001604336">
    <property type="component" value="Unassembled WGS sequence"/>
</dbReference>
<name>A0ABD1Q854_9LAMI</name>
<accession>A0ABD1Q854</accession>
<reference evidence="2" key="1">
    <citation type="submission" date="2024-07" db="EMBL/GenBank/DDBJ databases">
        <title>Two chromosome-level genome assemblies of Korean endemic species Abeliophyllum distichum and Forsythia ovata (Oleaceae).</title>
        <authorList>
            <person name="Jang H."/>
        </authorList>
    </citation>
    <scope>NUCLEOTIDE SEQUENCE [LARGE SCALE GENOMIC DNA]</scope>
</reference>
<comment type="caution">
    <text evidence="1">The sequence shown here is derived from an EMBL/GenBank/DDBJ whole genome shotgun (WGS) entry which is preliminary data.</text>
</comment>
<proteinExistence type="predicted"/>
<dbReference type="PANTHER" id="PTHR37769">
    <property type="entry name" value="OS08G0243900 PROTEIN"/>
    <property type="match status" value="1"/>
</dbReference>
<sequence length="210" mass="22322">MVHSTIHTENKIRGADSWANVEPNAVDHEAGVDYFSKALFELPSETLEACDEVAVATLGFFQQSEEKEQSKVEEGEGEKDPFAASDRINKPEEMLMEGFKKDKGSGVSDVSKALAGLEVTSLPPIAATESSHIGVEGFEGNYGGIEFGTDGSTLPEDFEGINDAWGGGLDASDQFAGTKKVKKDQGLGGLELLEASEPPAATGLELFYSN</sequence>
<dbReference type="AlphaFoldDB" id="A0ABD1Q854"/>
<gene>
    <name evidence="1" type="ORF">Adt_40472</name>
</gene>
<dbReference type="PANTHER" id="PTHR37769:SF1">
    <property type="entry name" value="OS08G0243900 PROTEIN"/>
    <property type="match status" value="1"/>
</dbReference>
<dbReference type="EMBL" id="JBFOLK010000012">
    <property type="protein sequence ID" value="KAL2472336.1"/>
    <property type="molecule type" value="Genomic_DNA"/>
</dbReference>
<protein>
    <submittedName>
        <fullName evidence="1">Uncharacterized protein</fullName>
    </submittedName>
</protein>